<evidence type="ECO:0000256" key="3">
    <source>
        <dbReference type="ARBA" id="ARBA00022692"/>
    </source>
</evidence>
<evidence type="ECO:0000313" key="8">
    <source>
        <dbReference type="Proteomes" id="UP000015241"/>
    </source>
</evidence>
<dbReference type="STRING" id="743788.S8EI54"/>
<dbReference type="EMBL" id="KE504128">
    <property type="protein sequence ID" value="EPT03908.1"/>
    <property type="molecule type" value="Genomic_DNA"/>
</dbReference>
<gene>
    <name evidence="7" type="ORF">FOMPIDRAFT_1157824</name>
</gene>
<evidence type="ECO:0000256" key="4">
    <source>
        <dbReference type="ARBA" id="ARBA00022989"/>
    </source>
</evidence>
<proteinExistence type="inferred from homology"/>
<evidence type="ECO:0008006" key="9">
    <source>
        <dbReference type="Google" id="ProtNLM"/>
    </source>
</evidence>
<keyword evidence="3" id="KW-0812">Transmembrane</keyword>
<dbReference type="PANTHER" id="PTHR11266:SF93">
    <property type="entry name" value="INTEGRAL MEMBRANE PROTEIN 25D9-6"/>
    <property type="match status" value="1"/>
</dbReference>
<sequence length="219" mass="23988">MSSVAAPKTIHPLLAAYLAQLAAHPLRTKAVTSGVLQFFQEVLATHFAGVPVRRVPKDAPLYAHILARAKIESKAPKMTLYGMLASAPMSHVLVGITQKLFAGKTGLSAKIGQLLVSNLVVAPIQIVVYLSCSAVINGARSVDEVTKTVKAGFMSVLRATWMTLPLTIVIAQRYLAPELWVPFMNLVQFVTGTYFNTKLKKIRMAMDAKEKKDREEKRD</sequence>
<dbReference type="Pfam" id="PF04117">
    <property type="entry name" value="Mpv17_PMP22"/>
    <property type="match status" value="1"/>
</dbReference>
<evidence type="ECO:0000256" key="5">
    <source>
        <dbReference type="ARBA" id="ARBA00023136"/>
    </source>
</evidence>
<dbReference type="GO" id="GO:0005778">
    <property type="term" value="C:peroxisomal membrane"/>
    <property type="evidence" value="ECO:0007669"/>
    <property type="project" value="TreeGrafter"/>
</dbReference>
<reference evidence="7 8" key="1">
    <citation type="journal article" date="2012" name="Science">
        <title>The Paleozoic origin of enzymatic lignin decomposition reconstructed from 31 fungal genomes.</title>
        <authorList>
            <person name="Floudas D."/>
            <person name="Binder M."/>
            <person name="Riley R."/>
            <person name="Barry K."/>
            <person name="Blanchette R.A."/>
            <person name="Henrissat B."/>
            <person name="Martinez A.T."/>
            <person name="Otillar R."/>
            <person name="Spatafora J.W."/>
            <person name="Yadav J.S."/>
            <person name="Aerts A."/>
            <person name="Benoit I."/>
            <person name="Boyd A."/>
            <person name="Carlson A."/>
            <person name="Copeland A."/>
            <person name="Coutinho P.M."/>
            <person name="de Vries R.P."/>
            <person name="Ferreira P."/>
            <person name="Findley K."/>
            <person name="Foster B."/>
            <person name="Gaskell J."/>
            <person name="Glotzer D."/>
            <person name="Gorecki P."/>
            <person name="Heitman J."/>
            <person name="Hesse C."/>
            <person name="Hori C."/>
            <person name="Igarashi K."/>
            <person name="Jurgens J.A."/>
            <person name="Kallen N."/>
            <person name="Kersten P."/>
            <person name="Kohler A."/>
            <person name="Kuees U."/>
            <person name="Kumar T.K.A."/>
            <person name="Kuo A."/>
            <person name="LaButti K."/>
            <person name="Larrondo L.F."/>
            <person name="Lindquist E."/>
            <person name="Ling A."/>
            <person name="Lombard V."/>
            <person name="Lucas S."/>
            <person name="Lundell T."/>
            <person name="Martin R."/>
            <person name="McLaughlin D.J."/>
            <person name="Morgenstern I."/>
            <person name="Morin E."/>
            <person name="Murat C."/>
            <person name="Nagy L.G."/>
            <person name="Nolan M."/>
            <person name="Ohm R.A."/>
            <person name="Patyshakuliyeva A."/>
            <person name="Rokas A."/>
            <person name="Ruiz-Duenas F.J."/>
            <person name="Sabat G."/>
            <person name="Salamov A."/>
            <person name="Samejima M."/>
            <person name="Schmutz J."/>
            <person name="Slot J.C."/>
            <person name="St John F."/>
            <person name="Stenlid J."/>
            <person name="Sun H."/>
            <person name="Sun S."/>
            <person name="Syed K."/>
            <person name="Tsang A."/>
            <person name="Wiebenga A."/>
            <person name="Young D."/>
            <person name="Pisabarro A."/>
            <person name="Eastwood D.C."/>
            <person name="Martin F."/>
            <person name="Cullen D."/>
            <person name="Grigoriev I.V."/>
            <person name="Hibbett D.S."/>
        </authorList>
    </citation>
    <scope>NUCLEOTIDE SEQUENCE</scope>
    <source>
        <strain evidence="8">FP-58527</strain>
    </source>
</reference>
<dbReference type="eggNOG" id="KOG1944">
    <property type="taxonomic scope" value="Eukaryota"/>
</dbReference>
<dbReference type="InParanoid" id="S8EI54"/>
<comment type="similarity">
    <text evidence="2 6">Belongs to the peroxisomal membrane protein PXMP2/4 family.</text>
</comment>
<dbReference type="InterPro" id="IPR007248">
    <property type="entry name" value="Mpv17_PMP22"/>
</dbReference>
<comment type="subcellular location">
    <subcellularLocation>
        <location evidence="1">Membrane</location>
        <topology evidence="1">Multi-pass membrane protein</topology>
    </subcellularLocation>
</comment>
<accession>S8EI54</accession>
<keyword evidence="5" id="KW-0472">Membrane</keyword>
<keyword evidence="8" id="KW-1185">Reference proteome</keyword>
<evidence type="ECO:0000256" key="6">
    <source>
        <dbReference type="RuleBase" id="RU363053"/>
    </source>
</evidence>
<dbReference type="OrthoDB" id="860at2759"/>
<evidence type="ECO:0000256" key="1">
    <source>
        <dbReference type="ARBA" id="ARBA00004141"/>
    </source>
</evidence>
<organism evidence="7 8">
    <name type="scientific">Fomitopsis schrenkii</name>
    <name type="common">Brown rot fungus</name>
    <dbReference type="NCBI Taxonomy" id="2126942"/>
    <lineage>
        <taxon>Eukaryota</taxon>
        <taxon>Fungi</taxon>
        <taxon>Dikarya</taxon>
        <taxon>Basidiomycota</taxon>
        <taxon>Agaricomycotina</taxon>
        <taxon>Agaricomycetes</taxon>
        <taxon>Polyporales</taxon>
        <taxon>Fomitopsis</taxon>
    </lineage>
</organism>
<dbReference type="AlphaFoldDB" id="S8EI54"/>
<dbReference type="HOGENOM" id="CLU_066033_1_0_1"/>
<evidence type="ECO:0000313" key="7">
    <source>
        <dbReference type="EMBL" id="EPT03908.1"/>
    </source>
</evidence>
<dbReference type="PANTHER" id="PTHR11266">
    <property type="entry name" value="PEROXISOMAL MEMBRANE PROTEIN 2, PXMP2 MPV17"/>
    <property type="match status" value="1"/>
</dbReference>
<dbReference type="Proteomes" id="UP000015241">
    <property type="component" value="Unassembled WGS sequence"/>
</dbReference>
<keyword evidence="4" id="KW-1133">Transmembrane helix</keyword>
<evidence type="ECO:0000256" key="2">
    <source>
        <dbReference type="ARBA" id="ARBA00006824"/>
    </source>
</evidence>
<name>S8EI54_FOMSC</name>
<protein>
    <recommendedName>
        <fullName evidence="9">Integral membrane protein</fullName>
    </recommendedName>
</protein>